<gene>
    <name evidence="6" type="ORF">FKW77_005806</name>
</gene>
<organism evidence="6 7">
    <name type="scientific">Venturia effusa</name>
    <dbReference type="NCBI Taxonomy" id="50376"/>
    <lineage>
        <taxon>Eukaryota</taxon>
        <taxon>Fungi</taxon>
        <taxon>Dikarya</taxon>
        <taxon>Ascomycota</taxon>
        <taxon>Pezizomycotina</taxon>
        <taxon>Dothideomycetes</taxon>
        <taxon>Pleosporomycetidae</taxon>
        <taxon>Venturiales</taxon>
        <taxon>Venturiaceae</taxon>
        <taxon>Venturia</taxon>
    </lineage>
</organism>
<keyword evidence="3" id="KW-0862">Zinc</keyword>
<dbReference type="PROSITE" id="PS50865">
    <property type="entry name" value="ZF_MYND_2"/>
    <property type="match status" value="1"/>
</dbReference>
<evidence type="ECO:0000256" key="4">
    <source>
        <dbReference type="PROSITE-ProRule" id="PRU00134"/>
    </source>
</evidence>
<keyword evidence="7" id="KW-1185">Reference proteome</keyword>
<dbReference type="Pfam" id="PF01753">
    <property type="entry name" value="zf-MYND"/>
    <property type="match status" value="1"/>
</dbReference>
<evidence type="ECO:0000259" key="5">
    <source>
        <dbReference type="PROSITE" id="PS50865"/>
    </source>
</evidence>
<evidence type="ECO:0000256" key="1">
    <source>
        <dbReference type="ARBA" id="ARBA00022723"/>
    </source>
</evidence>
<dbReference type="AlphaFoldDB" id="A0A517LCH5"/>
<dbReference type="STRING" id="50376.A0A517LCH5"/>
<accession>A0A517LCH5</accession>
<feature type="domain" description="MYND-type" evidence="5">
    <location>
        <begin position="5"/>
        <end position="41"/>
    </location>
</feature>
<dbReference type="PROSITE" id="PS01360">
    <property type="entry name" value="ZF_MYND_1"/>
    <property type="match status" value="1"/>
</dbReference>
<proteinExistence type="predicted"/>
<dbReference type="SUPFAM" id="SSF144232">
    <property type="entry name" value="HIT/MYND zinc finger-like"/>
    <property type="match status" value="1"/>
</dbReference>
<dbReference type="EMBL" id="CP042193">
    <property type="protein sequence ID" value="QDS73296.1"/>
    <property type="molecule type" value="Genomic_DNA"/>
</dbReference>
<sequence length="412" mass="46291">MAGSCAYCAKSGTQHCATCKSITYCSKTCQKSDWKAHKHICKTFAHFDQSSRPSKSHHLAFLFRPDEDKPELVWLETERDEEDGAPTGPMLIQIDQRTKKVLDDFIQIRHRDTFLKDGSGLNTSIFKLAPNTYWRGPVVAVAQVGQELDPFQHRDVTLTDFRHVVDYLGGYASKTGMGPPKEHDKPEEFPNSATKKTVKGVKINCPGEQKIHGKAKYEAVNVLLSDPVFTKGDKSGISELIGLPVLTRKCRIDSASANVKIGGSSHGFCNQSATFMHLCCDANAKLNGANLGFGWAPRKWKEQVGTVLVVREDKKPILPFHVEAFADYCQYRARPYFGHAVGEYAPCQPMTPTEVLSAITKKMFYIYWYEADSKKTEELLKLQDSLKSEKEKTAFENREWKEFCDAGPPHEV</sequence>
<protein>
    <recommendedName>
        <fullName evidence="5">MYND-type domain-containing protein</fullName>
    </recommendedName>
</protein>
<evidence type="ECO:0000256" key="2">
    <source>
        <dbReference type="ARBA" id="ARBA00022771"/>
    </source>
</evidence>
<evidence type="ECO:0000313" key="7">
    <source>
        <dbReference type="Proteomes" id="UP000316270"/>
    </source>
</evidence>
<dbReference type="InterPro" id="IPR002893">
    <property type="entry name" value="Znf_MYND"/>
</dbReference>
<keyword evidence="1" id="KW-0479">Metal-binding</keyword>
<dbReference type="OrthoDB" id="437457at2759"/>
<name>A0A517LCH5_9PEZI</name>
<evidence type="ECO:0000313" key="6">
    <source>
        <dbReference type="EMBL" id="QDS73296.1"/>
    </source>
</evidence>
<dbReference type="Proteomes" id="UP000316270">
    <property type="component" value="Chromosome 9"/>
</dbReference>
<dbReference type="GO" id="GO:0008270">
    <property type="term" value="F:zinc ion binding"/>
    <property type="evidence" value="ECO:0007669"/>
    <property type="project" value="UniProtKB-KW"/>
</dbReference>
<evidence type="ECO:0000256" key="3">
    <source>
        <dbReference type="ARBA" id="ARBA00022833"/>
    </source>
</evidence>
<reference evidence="6 7" key="1">
    <citation type="submission" date="2019-07" db="EMBL/GenBank/DDBJ databases">
        <title>Finished genome of Venturia effusa.</title>
        <authorList>
            <person name="Young C.A."/>
            <person name="Cox M.P."/>
            <person name="Ganley A.R.D."/>
            <person name="David W.J."/>
        </authorList>
    </citation>
    <scope>NUCLEOTIDE SEQUENCE [LARGE SCALE GENOMIC DNA]</scope>
    <source>
        <strain evidence="7">albino</strain>
    </source>
</reference>
<keyword evidence="2 4" id="KW-0863">Zinc-finger</keyword>
<dbReference type="Gene3D" id="6.10.140.2220">
    <property type="match status" value="1"/>
</dbReference>